<dbReference type="GO" id="GO:0016158">
    <property type="term" value="F:inositol hexakisphosphate 3-phosphatase activity"/>
    <property type="evidence" value="ECO:0007669"/>
    <property type="project" value="UniProtKB-EC"/>
</dbReference>
<reference evidence="4" key="1">
    <citation type="submission" date="2023-06" db="EMBL/GenBank/DDBJ databases">
        <title>Genome-scale phylogeny and comparative genomics of the fungal order Sordariales.</title>
        <authorList>
            <consortium name="Lawrence Berkeley National Laboratory"/>
            <person name="Hensen N."/>
            <person name="Bonometti L."/>
            <person name="Westerberg I."/>
            <person name="Brannstrom I.O."/>
            <person name="Guillou S."/>
            <person name="Cros-Aarteil S."/>
            <person name="Calhoun S."/>
            <person name="Haridas S."/>
            <person name="Kuo A."/>
            <person name="Mondo S."/>
            <person name="Pangilinan J."/>
            <person name="Riley R."/>
            <person name="Labutti K."/>
            <person name="Andreopoulos B."/>
            <person name="Lipzen A."/>
            <person name="Chen C."/>
            <person name="Yanf M."/>
            <person name="Daum C."/>
            <person name="Ng V."/>
            <person name="Clum A."/>
            <person name="Steindorff A."/>
            <person name="Ohm R."/>
            <person name="Martin F."/>
            <person name="Silar P."/>
            <person name="Natvig D."/>
            <person name="Lalanne C."/>
            <person name="Gautier V."/>
            <person name="Ament-Velasquez S.L."/>
            <person name="Kruys A."/>
            <person name="Hutchinson M.I."/>
            <person name="Powell A.J."/>
            <person name="Barry K."/>
            <person name="Miller A.N."/>
            <person name="Grigoriev I.V."/>
            <person name="Debuchy R."/>
            <person name="Gladieux P."/>
            <person name="Thoren M.H."/>
            <person name="Johannesson H."/>
        </authorList>
    </citation>
    <scope>NUCLEOTIDE SEQUENCE</scope>
    <source>
        <strain evidence="4">SMH4607-1</strain>
    </source>
</reference>
<dbReference type="InterPro" id="IPR029033">
    <property type="entry name" value="His_PPase_superfam"/>
</dbReference>
<dbReference type="AlphaFoldDB" id="A0AA40A9B2"/>
<dbReference type="EC" id="3.1.3.8" evidence="2"/>
<comment type="caution">
    <text evidence="4">The sequence shown here is derived from an EMBL/GenBank/DDBJ whole genome shotgun (WGS) entry which is preliminary data.</text>
</comment>
<dbReference type="PANTHER" id="PTHR11567:SF110">
    <property type="entry name" value="2-PHOSPHOXYLOSE PHOSPHATASE 1"/>
    <property type="match status" value="1"/>
</dbReference>
<dbReference type="Pfam" id="PF00328">
    <property type="entry name" value="His_Phos_2"/>
    <property type="match status" value="1"/>
</dbReference>
<name>A0AA40A9B2_9PEZI</name>
<dbReference type="EMBL" id="JAUKUA010000005">
    <property type="protein sequence ID" value="KAK0711656.1"/>
    <property type="molecule type" value="Genomic_DNA"/>
</dbReference>
<dbReference type="InterPro" id="IPR000560">
    <property type="entry name" value="His_Pase_clade-2"/>
</dbReference>
<evidence type="ECO:0000256" key="1">
    <source>
        <dbReference type="ARBA" id="ARBA00005375"/>
    </source>
</evidence>
<comment type="similarity">
    <text evidence="1">Belongs to the histidine acid phosphatase family.</text>
</comment>
<dbReference type="PROSITE" id="PS00616">
    <property type="entry name" value="HIS_ACID_PHOSPHAT_1"/>
    <property type="match status" value="1"/>
</dbReference>
<organism evidence="4 5">
    <name type="scientific">Lasiosphaeris hirsuta</name>
    <dbReference type="NCBI Taxonomy" id="260670"/>
    <lineage>
        <taxon>Eukaryota</taxon>
        <taxon>Fungi</taxon>
        <taxon>Dikarya</taxon>
        <taxon>Ascomycota</taxon>
        <taxon>Pezizomycotina</taxon>
        <taxon>Sordariomycetes</taxon>
        <taxon>Sordariomycetidae</taxon>
        <taxon>Sordariales</taxon>
        <taxon>Lasiosphaeriaceae</taxon>
        <taxon>Lasiosphaeris</taxon>
    </lineage>
</organism>
<dbReference type="SUPFAM" id="SSF53254">
    <property type="entry name" value="Phosphoglycerate mutase-like"/>
    <property type="match status" value="1"/>
</dbReference>
<dbReference type="PANTHER" id="PTHR11567">
    <property type="entry name" value="ACID PHOSPHATASE-RELATED"/>
    <property type="match status" value="1"/>
</dbReference>
<dbReference type="Proteomes" id="UP001172102">
    <property type="component" value="Unassembled WGS sequence"/>
</dbReference>
<sequence length="507" mass="56575">MSTLIPRKPYTDDELRQLYPDGLKLQLVQILMRHGERTPVSARFQNAGLKPFWTYCAAARQMKSAILDHGGERGDAPFTTLEWRRRLETFGENDEPVIAAGPQGQVDDICDMGSLTDLGRQSTYKLGLRLRDLYVNRLKFLPSTINSTNFLYLRSTPIPRTLESLQQAFTALYPPSKREPGDDGKFPTPTILTRVPGDETLFPNDSNCRRFAQLSRAFAQRAADRWNTSSDMEYLNKLYGKWMPSEKPRVAVDSRPRLSGIMDSINCTLAHGPETKLPFEFYDKKGLEIIEKIGAEEWFAGYKESLEYRTLGIGGLMGDIVGRMVTSAEGNSKSRVTFGLSGCHDTTLAAVLSSLGAFENNKWPPFTSHIAIEMFHKTPTGATTPSLEATEAVTAGPKANWWNGLFVTSSAATATSEIGRKSTTELTPVEKRQLDGYYVRLRYNDEPVTIPGCRTPGNHLDGDESFCTLAAFKEIVDKFTPRDWKDQCLVKDGTPAISIGKPEWSGR</sequence>
<keyword evidence="5" id="KW-1185">Reference proteome</keyword>
<evidence type="ECO:0000313" key="4">
    <source>
        <dbReference type="EMBL" id="KAK0711656.1"/>
    </source>
</evidence>
<gene>
    <name evidence="4" type="ORF">B0H67DRAFT_491177</name>
</gene>
<evidence type="ECO:0000256" key="2">
    <source>
        <dbReference type="ARBA" id="ARBA00012632"/>
    </source>
</evidence>
<dbReference type="Gene3D" id="3.40.50.1240">
    <property type="entry name" value="Phosphoglycerate mutase-like"/>
    <property type="match status" value="1"/>
</dbReference>
<evidence type="ECO:0000313" key="5">
    <source>
        <dbReference type="Proteomes" id="UP001172102"/>
    </source>
</evidence>
<proteinExistence type="inferred from homology"/>
<dbReference type="CDD" id="cd07061">
    <property type="entry name" value="HP_HAP_like"/>
    <property type="match status" value="1"/>
</dbReference>
<evidence type="ECO:0000256" key="3">
    <source>
        <dbReference type="ARBA" id="ARBA00022801"/>
    </source>
</evidence>
<accession>A0AA40A9B2</accession>
<protein>
    <recommendedName>
        <fullName evidence="2">3-phytase</fullName>
        <ecNumber evidence="2">3.1.3.8</ecNumber>
    </recommendedName>
</protein>
<dbReference type="InterPro" id="IPR050645">
    <property type="entry name" value="Histidine_acid_phosphatase"/>
</dbReference>
<dbReference type="InterPro" id="IPR033379">
    <property type="entry name" value="Acid_Pase_AS"/>
</dbReference>
<keyword evidence="3" id="KW-0378">Hydrolase</keyword>